<dbReference type="Pfam" id="PF00795">
    <property type="entry name" value="CN_hydrolase"/>
    <property type="match status" value="1"/>
</dbReference>
<sequence>MVRLVKVAATQLAISRDPAANLELFENVYFCQEQKPEYFDWAKPLEKSEPVQRMAKLAKELKVVLPVSFFEKVNNAHFNSLAMIDADGSILGVYRKSHIPDGPGYQEKFYFTPGDTGFKVFDTAYGRLGAAICWDQWFPETARAMALQGAEILFYPTAIGSEPQDSGIDSYPHWTRTMLGHAAANLTPVVASNRVGKEEFEKSSITFYGGSFISGQRGEVLQQVGGDKDFLQHGNLTPDPSKEEGFVVQEFDLDELRATRLGWGVFRDRRPDIYKPLVTFDGSLVHHALK</sequence>
<evidence type="ECO:0000256" key="1">
    <source>
        <dbReference type="ARBA" id="ARBA00022801"/>
    </source>
</evidence>
<dbReference type="GO" id="GO:0033388">
    <property type="term" value="P:putrescine biosynthetic process from arginine"/>
    <property type="evidence" value="ECO:0007669"/>
    <property type="project" value="TreeGrafter"/>
</dbReference>
<dbReference type="KEGG" id="mng:MNEG_6133"/>
<accession>A0A0D2JS44</accession>
<keyword evidence="4" id="KW-1185">Reference proteome</keyword>
<dbReference type="STRING" id="145388.A0A0D2JS44"/>
<dbReference type="RefSeq" id="XP_013900847.1">
    <property type="nucleotide sequence ID" value="XM_014045393.1"/>
</dbReference>
<dbReference type="AlphaFoldDB" id="A0A0D2JS44"/>
<proteinExistence type="predicted"/>
<dbReference type="SUPFAM" id="SSF56317">
    <property type="entry name" value="Carbon-nitrogen hydrolase"/>
    <property type="match status" value="1"/>
</dbReference>
<gene>
    <name evidence="3" type="ORF">MNEG_6133</name>
</gene>
<dbReference type="CDD" id="cd07573">
    <property type="entry name" value="CPA"/>
    <property type="match status" value="1"/>
</dbReference>
<feature type="domain" description="CN hydrolase" evidence="2">
    <location>
        <begin position="5"/>
        <end position="253"/>
    </location>
</feature>
<dbReference type="OrthoDB" id="412018at2759"/>
<evidence type="ECO:0000313" key="4">
    <source>
        <dbReference type="Proteomes" id="UP000054498"/>
    </source>
</evidence>
<dbReference type="InterPro" id="IPR003010">
    <property type="entry name" value="C-N_Hydrolase"/>
</dbReference>
<dbReference type="GO" id="GO:0050126">
    <property type="term" value="F:N-carbamoylputrescine amidase activity"/>
    <property type="evidence" value="ECO:0007669"/>
    <property type="project" value="TreeGrafter"/>
</dbReference>
<dbReference type="GeneID" id="25739009"/>
<protein>
    <recommendedName>
        <fullName evidence="2">CN hydrolase domain-containing protein</fullName>
    </recommendedName>
</protein>
<evidence type="ECO:0000313" key="3">
    <source>
        <dbReference type="EMBL" id="KIZ01828.1"/>
    </source>
</evidence>
<name>A0A0D2JS44_9CHLO</name>
<evidence type="ECO:0000259" key="2">
    <source>
        <dbReference type="PROSITE" id="PS50263"/>
    </source>
</evidence>
<dbReference type="PROSITE" id="PS50263">
    <property type="entry name" value="CN_HYDROLASE"/>
    <property type="match status" value="1"/>
</dbReference>
<dbReference type="EMBL" id="KK101188">
    <property type="protein sequence ID" value="KIZ01828.1"/>
    <property type="molecule type" value="Genomic_DNA"/>
</dbReference>
<dbReference type="Gene3D" id="3.60.110.10">
    <property type="entry name" value="Carbon-nitrogen hydrolase"/>
    <property type="match status" value="1"/>
</dbReference>
<organism evidence="3 4">
    <name type="scientific">Monoraphidium neglectum</name>
    <dbReference type="NCBI Taxonomy" id="145388"/>
    <lineage>
        <taxon>Eukaryota</taxon>
        <taxon>Viridiplantae</taxon>
        <taxon>Chlorophyta</taxon>
        <taxon>core chlorophytes</taxon>
        <taxon>Chlorophyceae</taxon>
        <taxon>CS clade</taxon>
        <taxon>Sphaeropleales</taxon>
        <taxon>Selenastraceae</taxon>
        <taxon>Monoraphidium</taxon>
    </lineage>
</organism>
<dbReference type="InterPro" id="IPR050345">
    <property type="entry name" value="Aliph_Amidase/BUP"/>
</dbReference>
<keyword evidence="1" id="KW-0378">Hydrolase</keyword>
<dbReference type="Proteomes" id="UP000054498">
    <property type="component" value="Unassembled WGS sequence"/>
</dbReference>
<dbReference type="PANTHER" id="PTHR43674:SF2">
    <property type="entry name" value="BETA-UREIDOPROPIONASE"/>
    <property type="match status" value="1"/>
</dbReference>
<dbReference type="InterPro" id="IPR036526">
    <property type="entry name" value="C-N_Hydrolase_sf"/>
</dbReference>
<dbReference type="PANTHER" id="PTHR43674">
    <property type="entry name" value="NITRILASE C965.09-RELATED"/>
    <property type="match status" value="1"/>
</dbReference>
<reference evidence="3 4" key="1">
    <citation type="journal article" date="2013" name="BMC Genomics">
        <title>Reconstruction of the lipid metabolism for the microalga Monoraphidium neglectum from its genome sequence reveals characteristics suitable for biofuel production.</title>
        <authorList>
            <person name="Bogen C."/>
            <person name="Al-Dilaimi A."/>
            <person name="Albersmeier A."/>
            <person name="Wichmann J."/>
            <person name="Grundmann M."/>
            <person name="Rupp O."/>
            <person name="Lauersen K.J."/>
            <person name="Blifernez-Klassen O."/>
            <person name="Kalinowski J."/>
            <person name="Goesmann A."/>
            <person name="Mussgnug J.H."/>
            <person name="Kruse O."/>
        </authorList>
    </citation>
    <scope>NUCLEOTIDE SEQUENCE [LARGE SCALE GENOMIC DNA]</scope>
    <source>
        <strain evidence="3 4">SAG 48.87</strain>
    </source>
</reference>